<dbReference type="GO" id="GO:0005634">
    <property type="term" value="C:nucleus"/>
    <property type="evidence" value="ECO:0007669"/>
    <property type="project" value="TreeGrafter"/>
</dbReference>
<dbReference type="InterPro" id="IPR045098">
    <property type="entry name" value="Fyv10_fam"/>
</dbReference>
<dbReference type="Proteomes" id="UP000054498">
    <property type="component" value="Unassembled WGS sequence"/>
</dbReference>
<dbReference type="Gene3D" id="3.30.40.10">
    <property type="entry name" value="Zinc/RING finger domain, C3HC4 (zinc finger)"/>
    <property type="match status" value="1"/>
</dbReference>
<keyword evidence="4" id="KW-1185">Reference proteome</keyword>
<organism evidence="3 4">
    <name type="scientific">Monoraphidium neglectum</name>
    <dbReference type="NCBI Taxonomy" id="145388"/>
    <lineage>
        <taxon>Eukaryota</taxon>
        <taxon>Viridiplantae</taxon>
        <taxon>Chlorophyta</taxon>
        <taxon>core chlorophytes</taxon>
        <taxon>Chlorophyceae</taxon>
        <taxon>CS clade</taxon>
        <taxon>Sphaeropleales</taxon>
        <taxon>Selenastraceae</taxon>
        <taxon>Monoraphidium</taxon>
    </lineage>
</organism>
<feature type="non-terminal residue" evidence="3">
    <location>
        <position position="1"/>
    </location>
</feature>
<evidence type="ECO:0000313" key="4">
    <source>
        <dbReference type="Proteomes" id="UP000054498"/>
    </source>
</evidence>
<proteinExistence type="predicted"/>
<protein>
    <recommendedName>
        <fullName evidence="2">RING-Gid-type domain-containing protein</fullName>
    </recommendedName>
</protein>
<name>A0A0D2LTQ8_9CHLO</name>
<dbReference type="RefSeq" id="XP_013894069.1">
    <property type="nucleotide sequence ID" value="XM_014038615.1"/>
</dbReference>
<feature type="domain" description="RING-Gid-type" evidence="2">
    <location>
        <begin position="14"/>
        <end position="58"/>
    </location>
</feature>
<dbReference type="OrthoDB" id="1933455at2759"/>
<evidence type="ECO:0000259" key="2">
    <source>
        <dbReference type="PROSITE" id="PS51867"/>
    </source>
</evidence>
<feature type="zinc finger region" description="RING-Gid-type" evidence="1">
    <location>
        <begin position="14"/>
        <end position="58"/>
    </location>
</feature>
<dbReference type="EMBL" id="KK103730">
    <property type="protein sequence ID" value="KIY95049.1"/>
    <property type="molecule type" value="Genomic_DNA"/>
</dbReference>
<dbReference type="GO" id="GO:0008270">
    <property type="term" value="F:zinc ion binding"/>
    <property type="evidence" value="ECO:0007669"/>
    <property type="project" value="UniProtKB-KW"/>
</dbReference>
<accession>A0A0D2LTQ8</accession>
<dbReference type="GO" id="GO:0005737">
    <property type="term" value="C:cytoplasm"/>
    <property type="evidence" value="ECO:0007669"/>
    <property type="project" value="TreeGrafter"/>
</dbReference>
<dbReference type="PANTHER" id="PTHR12170:SF2">
    <property type="entry name" value="E3 UBIQUITIN-PROTEIN TRANSFERASE MAEA"/>
    <property type="match status" value="1"/>
</dbReference>
<dbReference type="GO" id="GO:0043161">
    <property type="term" value="P:proteasome-mediated ubiquitin-dependent protein catabolic process"/>
    <property type="evidence" value="ECO:0007669"/>
    <property type="project" value="InterPro"/>
</dbReference>
<dbReference type="InterPro" id="IPR044063">
    <property type="entry name" value="ZF_RING_GID"/>
</dbReference>
<dbReference type="GO" id="GO:0061630">
    <property type="term" value="F:ubiquitin protein ligase activity"/>
    <property type="evidence" value="ECO:0007669"/>
    <property type="project" value="InterPro"/>
</dbReference>
<dbReference type="PROSITE" id="PS51867">
    <property type="entry name" value="ZF_RING_GID"/>
    <property type="match status" value="1"/>
</dbReference>
<dbReference type="AlphaFoldDB" id="A0A0D2LTQ8"/>
<dbReference type="SUPFAM" id="SSF57850">
    <property type="entry name" value="RING/U-box"/>
    <property type="match status" value="1"/>
</dbReference>
<evidence type="ECO:0000313" key="3">
    <source>
        <dbReference type="EMBL" id="KIY95049.1"/>
    </source>
</evidence>
<dbReference type="InterPro" id="IPR013083">
    <property type="entry name" value="Znf_RING/FYVE/PHD"/>
</dbReference>
<dbReference type="PANTHER" id="PTHR12170">
    <property type="entry name" value="MACROPHAGE ERYTHROBLAST ATTACHER-RELATED"/>
    <property type="match status" value="1"/>
</dbReference>
<dbReference type="GeneID" id="25730326"/>
<keyword evidence="1" id="KW-0863">Zinc-finger</keyword>
<dbReference type="KEGG" id="mng:MNEG_12916"/>
<dbReference type="GO" id="GO:0034657">
    <property type="term" value="C:GID complex"/>
    <property type="evidence" value="ECO:0007669"/>
    <property type="project" value="TreeGrafter"/>
</dbReference>
<dbReference type="STRING" id="145388.A0A0D2LTQ8"/>
<sequence>GLPHAKHVHSTLVCAVTREVMSDANPPMVLPNGYVYSRRAIEQLAAQHGGGRLACPKTGATYGVDELRRAFIV</sequence>
<gene>
    <name evidence="3" type="ORF">MNEG_12916</name>
</gene>
<reference evidence="3 4" key="1">
    <citation type="journal article" date="2013" name="BMC Genomics">
        <title>Reconstruction of the lipid metabolism for the microalga Monoraphidium neglectum from its genome sequence reveals characteristics suitable for biofuel production.</title>
        <authorList>
            <person name="Bogen C."/>
            <person name="Al-Dilaimi A."/>
            <person name="Albersmeier A."/>
            <person name="Wichmann J."/>
            <person name="Grundmann M."/>
            <person name="Rupp O."/>
            <person name="Lauersen K.J."/>
            <person name="Blifernez-Klassen O."/>
            <person name="Kalinowski J."/>
            <person name="Goesmann A."/>
            <person name="Mussgnug J.H."/>
            <person name="Kruse O."/>
        </authorList>
    </citation>
    <scope>NUCLEOTIDE SEQUENCE [LARGE SCALE GENOMIC DNA]</scope>
    <source>
        <strain evidence="3 4">SAG 48.87</strain>
    </source>
</reference>
<dbReference type="CDD" id="cd16659">
    <property type="entry name" value="RING-Ubox_Emp"/>
    <property type="match status" value="1"/>
</dbReference>
<keyword evidence="1" id="KW-0479">Metal-binding</keyword>
<keyword evidence="1" id="KW-0862">Zinc</keyword>
<evidence type="ECO:0000256" key="1">
    <source>
        <dbReference type="PROSITE-ProRule" id="PRU01215"/>
    </source>
</evidence>